<dbReference type="InterPro" id="IPR032859">
    <property type="entry name" value="KH_dom-like"/>
</dbReference>
<keyword evidence="4 11" id="KW-0677">Repeat</keyword>
<dbReference type="RefSeq" id="WP_019355325.1">
    <property type="nucleotide sequence ID" value="NZ_LJGV01000022.1"/>
</dbReference>
<comment type="similarity">
    <text evidence="1 9 10 11">Belongs to the TRAFAC class TrmE-Era-EngA-EngB-Septin-like GTPase superfamily. EngA (Der) GTPase family.</text>
</comment>
<dbReference type="NCBIfam" id="TIGR00231">
    <property type="entry name" value="small_GTP"/>
    <property type="match status" value="2"/>
</dbReference>
<feature type="domain" description="EngA-type G" evidence="12">
    <location>
        <begin position="54"/>
        <end position="217"/>
    </location>
</feature>
<dbReference type="PIRSF" id="PIRSF006485">
    <property type="entry name" value="GTP-binding_EngA"/>
    <property type="match status" value="1"/>
</dbReference>
<evidence type="ECO:0000256" key="6">
    <source>
        <dbReference type="ARBA" id="ARBA00023134"/>
    </source>
</evidence>
<keyword evidence="6 9" id="KW-0342">GTP-binding</keyword>
<name>A0A1E7K3E5_9ACTN</name>
<dbReference type="Pfam" id="PF01926">
    <property type="entry name" value="MMR_HSR1"/>
    <property type="match status" value="2"/>
</dbReference>
<dbReference type="SMART" id="SM00382">
    <property type="entry name" value="AAA"/>
    <property type="match status" value="2"/>
</dbReference>
<sequence length="492" mass="53767">MNDQMHPADDGTEHGHGELGDAEFAEFMELATEEGFDQDEVEGALGEAGHGPLPVLAVVGRPNVGKSTLVNRIIGRREAVVEDRPGVTRDRVTYEAEWAGRRFKVVDTGGWEQDVLGIDASVAAQAEFAVEAADAVVFVVDAVVGATDTDEAVVKLLRRAGKPVVLCANKVDGPSGEADAAYLWSLGLGEPHPVSALHGRGTGDMLDEVLKALPEAPRQNFDGVPLGGPRRVALIGRPNVGKSSMLNKVAGEERVVVNEEAGTTRDPVDELIELGGRTWKFVDTAGIRRRVHMAEGADYYASLRTAAALEKAEVAVVLIDVSESISVQDLRIITMAVDSGRAVVLAYNKWDTLDEERRYYLEREIERDLVQVRWAPRVNVSARTGRHVEKLVPAIETALESWETRVPTGKLNAFLGEIVAAHPHPVRGGKQPRILFGTQAGTRPPRFVLFASGFLEAGYRRFVERRLREEFGFEGTPVQISVRVREKRGRKK</sequence>
<evidence type="ECO:0000256" key="1">
    <source>
        <dbReference type="ARBA" id="ARBA00008279"/>
    </source>
</evidence>
<dbReference type="PRINTS" id="PR00326">
    <property type="entry name" value="GTP1OBG"/>
</dbReference>
<dbReference type="InterPro" id="IPR015946">
    <property type="entry name" value="KH_dom-like_a/b"/>
</dbReference>
<dbReference type="Pfam" id="PF14714">
    <property type="entry name" value="KH_dom-like"/>
    <property type="match status" value="1"/>
</dbReference>
<evidence type="ECO:0000256" key="2">
    <source>
        <dbReference type="ARBA" id="ARBA00020953"/>
    </source>
</evidence>
<feature type="binding site" evidence="9">
    <location>
        <begin position="236"/>
        <end position="243"/>
    </location>
    <ligand>
        <name>GTP</name>
        <dbReference type="ChEBI" id="CHEBI:37565"/>
        <label>2</label>
    </ligand>
</feature>
<protein>
    <recommendedName>
        <fullName evidence="2 9">GTPase Der</fullName>
    </recommendedName>
    <alternativeName>
        <fullName evidence="7 9">GTP-binding protein EngA</fullName>
    </alternativeName>
</protein>
<evidence type="ECO:0000256" key="8">
    <source>
        <dbReference type="ARBA" id="ARBA00053470"/>
    </source>
</evidence>
<dbReference type="PATRIC" id="fig|943816.4.peg.1854"/>
<dbReference type="GO" id="GO:0005525">
    <property type="term" value="F:GTP binding"/>
    <property type="evidence" value="ECO:0007669"/>
    <property type="project" value="UniProtKB-UniRule"/>
</dbReference>
<evidence type="ECO:0000256" key="4">
    <source>
        <dbReference type="ARBA" id="ARBA00022737"/>
    </source>
</evidence>
<evidence type="ECO:0000256" key="3">
    <source>
        <dbReference type="ARBA" id="ARBA00022517"/>
    </source>
</evidence>
<dbReference type="AlphaFoldDB" id="A0A1E7K3E5"/>
<organism evidence="13 14">
    <name type="scientific">Streptomyces qinglanensis</name>
    <dbReference type="NCBI Taxonomy" id="943816"/>
    <lineage>
        <taxon>Bacteria</taxon>
        <taxon>Bacillati</taxon>
        <taxon>Actinomycetota</taxon>
        <taxon>Actinomycetes</taxon>
        <taxon>Kitasatosporales</taxon>
        <taxon>Streptomycetaceae</taxon>
        <taxon>Streptomyces</taxon>
    </lineage>
</organism>
<dbReference type="GO" id="GO:0042254">
    <property type="term" value="P:ribosome biogenesis"/>
    <property type="evidence" value="ECO:0007669"/>
    <property type="project" value="UniProtKB-KW"/>
</dbReference>
<dbReference type="FunFam" id="3.30.300.20:FF:000004">
    <property type="entry name" value="GTPase Der"/>
    <property type="match status" value="1"/>
</dbReference>
<dbReference type="HAMAP" id="MF_00195">
    <property type="entry name" value="GTPase_Der"/>
    <property type="match status" value="1"/>
</dbReference>
<evidence type="ECO:0000259" key="12">
    <source>
        <dbReference type="PROSITE" id="PS51712"/>
    </source>
</evidence>
<evidence type="ECO:0000256" key="10">
    <source>
        <dbReference type="PROSITE-ProRule" id="PRU01049"/>
    </source>
</evidence>
<dbReference type="InterPro" id="IPR006073">
    <property type="entry name" value="GTP-bd"/>
</dbReference>
<dbReference type="PANTHER" id="PTHR43834:SF6">
    <property type="entry name" value="GTPASE DER"/>
    <property type="match status" value="1"/>
</dbReference>
<evidence type="ECO:0000313" key="14">
    <source>
        <dbReference type="Proteomes" id="UP000175829"/>
    </source>
</evidence>
<keyword evidence="3 9" id="KW-0690">Ribosome biogenesis</keyword>
<dbReference type="FunFam" id="3.40.50.300:FF:000040">
    <property type="entry name" value="GTPase Der"/>
    <property type="match status" value="1"/>
</dbReference>
<evidence type="ECO:0000313" key="13">
    <source>
        <dbReference type="EMBL" id="OEU98444.1"/>
    </source>
</evidence>
<dbReference type="InterPro" id="IPR005225">
    <property type="entry name" value="Small_GTP-bd"/>
</dbReference>
<dbReference type="InterPro" id="IPR016484">
    <property type="entry name" value="GTPase_Der"/>
</dbReference>
<dbReference type="SUPFAM" id="SSF52540">
    <property type="entry name" value="P-loop containing nucleoside triphosphate hydrolases"/>
    <property type="match status" value="2"/>
</dbReference>
<dbReference type="EMBL" id="LJGV01000022">
    <property type="protein sequence ID" value="OEU98444.1"/>
    <property type="molecule type" value="Genomic_DNA"/>
</dbReference>
<dbReference type="NCBIfam" id="TIGR03594">
    <property type="entry name" value="GTPase_EngA"/>
    <property type="match status" value="1"/>
</dbReference>
<evidence type="ECO:0000256" key="5">
    <source>
        <dbReference type="ARBA" id="ARBA00022741"/>
    </source>
</evidence>
<feature type="binding site" evidence="9">
    <location>
        <begin position="283"/>
        <end position="287"/>
    </location>
    <ligand>
        <name>GTP</name>
        <dbReference type="ChEBI" id="CHEBI:37565"/>
        <label>2</label>
    </ligand>
</feature>
<feature type="binding site" evidence="9">
    <location>
        <begin position="348"/>
        <end position="351"/>
    </location>
    <ligand>
        <name>GTP</name>
        <dbReference type="ChEBI" id="CHEBI:37565"/>
        <label>2</label>
    </ligand>
</feature>
<dbReference type="FunFam" id="3.40.50.300:FF:000057">
    <property type="entry name" value="GTPase Der"/>
    <property type="match status" value="1"/>
</dbReference>
<comment type="caution">
    <text evidence="13">The sequence shown here is derived from an EMBL/GenBank/DDBJ whole genome shotgun (WGS) entry which is preliminary data.</text>
</comment>
<comment type="function">
    <text evidence="8 9 11">GTPase that plays an essential role in the late steps of ribosome biogenesis.</text>
</comment>
<evidence type="ECO:0000256" key="9">
    <source>
        <dbReference type="HAMAP-Rule" id="MF_00195"/>
    </source>
</evidence>
<proteinExistence type="inferred from homology"/>
<dbReference type="Proteomes" id="UP000175829">
    <property type="component" value="Unassembled WGS sequence"/>
</dbReference>
<feature type="binding site" evidence="9">
    <location>
        <begin position="60"/>
        <end position="67"/>
    </location>
    <ligand>
        <name>GTP</name>
        <dbReference type="ChEBI" id="CHEBI:37565"/>
        <label>1</label>
    </ligand>
</feature>
<evidence type="ECO:0000256" key="11">
    <source>
        <dbReference type="RuleBase" id="RU004481"/>
    </source>
</evidence>
<dbReference type="PROSITE" id="PS51712">
    <property type="entry name" value="G_ENGA"/>
    <property type="match status" value="2"/>
</dbReference>
<dbReference type="Gene3D" id="3.30.300.20">
    <property type="match status" value="1"/>
</dbReference>
<feature type="binding site" evidence="9">
    <location>
        <begin position="169"/>
        <end position="172"/>
    </location>
    <ligand>
        <name>GTP</name>
        <dbReference type="ChEBI" id="CHEBI:37565"/>
        <label>1</label>
    </ligand>
</feature>
<keyword evidence="5 9" id="KW-0547">Nucleotide-binding</keyword>
<dbReference type="PANTHER" id="PTHR43834">
    <property type="entry name" value="GTPASE DER"/>
    <property type="match status" value="1"/>
</dbReference>
<dbReference type="CDD" id="cd01894">
    <property type="entry name" value="EngA1"/>
    <property type="match status" value="1"/>
</dbReference>
<gene>
    <name evidence="9" type="primary">der</name>
    <name evidence="13" type="ORF">AN217_12170</name>
</gene>
<accession>A0A1E7K3E5</accession>
<dbReference type="GO" id="GO:0043022">
    <property type="term" value="F:ribosome binding"/>
    <property type="evidence" value="ECO:0007669"/>
    <property type="project" value="TreeGrafter"/>
</dbReference>
<dbReference type="Gene3D" id="3.40.50.300">
    <property type="entry name" value="P-loop containing nucleotide triphosphate hydrolases"/>
    <property type="match status" value="2"/>
</dbReference>
<dbReference type="NCBIfam" id="NF002828">
    <property type="entry name" value="PRK03003.1"/>
    <property type="match status" value="1"/>
</dbReference>
<evidence type="ECO:0000256" key="7">
    <source>
        <dbReference type="ARBA" id="ARBA00032345"/>
    </source>
</evidence>
<dbReference type="InterPro" id="IPR027417">
    <property type="entry name" value="P-loop_NTPase"/>
</dbReference>
<dbReference type="InterPro" id="IPR003593">
    <property type="entry name" value="AAA+_ATPase"/>
</dbReference>
<feature type="domain" description="EngA-type G" evidence="12">
    <location>
        <begin position="230"/>
        <end position="403"/>
    </location>
</feature>
<dbReference type="InterPro" id="IPR031166">
    <property type="entry name" value="G_ENGA"/>
</dbReference>
<feature type="binding site" evidence="9">
    <location>
        <begin position="107"/>
        <end position="111"/>
    </location>
    <ligand>
        <name>GTP</name>
        <dbReference type="ChEBI" id="CHEBI:37565"/>
        <label>1</label>
    </ligand>
</feature>
<comment type="subunit">
    <text evidence="9">Associates with the 50S ribosomal subunit.</text>
</comment>
<reference evidence="13 14" key="1">
    <citation type="journal article" date="2016" name="Front. Microbiol.">
        <title>Comparative Genomics Analysis of Streptomyces Species Reveals Their Adaptation to the Marine Environment and Their Diversity at the Genomic Level.</title>
        <authorList>
            <person name="Tian X."/>
            <person name="Zhang Z."/>
            <person name="Yang T."/>
            <person name="Chen M."/>
            <person name="Li J."/>
            <person name="Chen F."/>
            <person name="Yang J."/>
            <person name="Li W."/>
            <person name="Zhang B."/>
            <person name="Zhang Z."/>
            <person name="Wu J."/>
            <person name="Zhang C."/>
            <person name="Long L."/>
            <person name="Xiao J."/>
        </authorList>
    </citation>
    <scope>NUCLEOTIDE SEQUENCE [LARGE SCALE GENOMIC DNA]</scope>
    <source>
        <strain evidence="13 14">SCSIO M10379</strain>
    </source>
</reference>
<dbReference type="CDD" id="cd01895">
    <property type="entry name" value="EngA2"/>
    <property type="match status" value="1"/>
</dbReference>